<dbReference type="Proteomes" id="UP001497516">
    <property type="component" value="Chromosome 8"/>
</dbReference>
<proteinExistence type="predicted"/>
<organism evidence="2 3">
    <name type="scientific">Linum trigynum</name>
    <dbReference type="NCBI Taxonomy" id="586398"/>
    <lineage>
        <taxon>Eukaryota</taxon>
        <taxon>Viridiplantae</taxon>
        <taxon>Streptophyta</taxon>
        <taxon>Embryophyta</taxon>
        <taxon>Tracheophyta</taxon>
        <taxon>Spermatophyta</taxon>
        <taxon>Magnoliopsida</taxon>
        <taxon>eudicotyledons</taxon>
        <taxon>Gunneridae</taxon>
        <taxon>Pentapetalae</taxon>
        <taxon>rosids</taxon>
        <taxon>fabids</taxon>
        <taxon>Malpighiales</taxon>
        <taxon>Linaceae</taxon>
        <taxon>Linum</taxon>
    </lineage>
</organism>
<evidence type="ECO:0000256" key="1">
    <source>
        <dbReference type="SAM" id="Coils"/>
    </source>
</evidence>
<accession>A0AAV2GC24</accession>
<feature type="coiled-coil region" evidence="1">
    <location>
        <begin position="45"/>
        <end position="87"/>
    </location>
</feature>
<keyword evidence="3" id="KW-1185">Reference proteome</keyword>
<name>A0AAV2GC24_9ROSI</name>
<reference evidence="2 3" key="1">
    <citation type="submission" date="2024-04" db="EMBL/GenBank/DDBJ databases">
        <authorList>
            <person name="Fracassetti M."/>
        </authorList>
    </citation>
    <scope>NUCLEOTIDE SEQUENCE [LARGE SCALE GENOMIC DNA]</scope>
</reference>
<keyword evidence="1" id="KW-0175">Coiled coil</keyword>
<gene>
    <name evidence="2" type="ORF">LTRI10_LOCUS46721</name>
</gene>
<evidence type="ECO:0000313" key="2">
    <source>
        <dbReference type="EMBL" id="CAL1407030.1"/>
    </source>
</evidence>
<dbReference type="EMBL" id="OZ034821">
    <property type="protein sequence ID" value="CAL1407030.1"/>
    <property type="molecule type" value="Genomic_DNA"/>
</dbReference>
<dbReference type="AlphaFoldDB" id="A0AAV2GC24"/>
<protein>
    <submittedName>
        <fullName evidence="2">Uncharacterized protein</fullName>
    </submittedName>
</protein>
<sequence length="148" mass="17734">MYVDTEAELKSIPKPIKFFKFWTQHPKFDELLEEAWRSNVTLHPLIRVSLKLKNLKNLLRKLNIEEFSDLSERVKEKEREVNDIQQQVLSAPTTNLFEEERKLGLELKILMDVAKTFYKQKSRENWLKTGDMNSAFFHRAVRVKQKRN</sequence>
<evidence type="ECO:0000313" key="3">
    <source>
        <dbReference type="Proteomes" id="UP001497516"/>
    </source>
</evidence>